<keyword evidence="4" id="KW-0479">Metal-binding</keyword>
<evidence type="ECO:0000313" key="13">
    <source>
        <dbReference type="Proteomes" id="UP000050792"/>
    </source>
</evidence>
<evidence type="ECO:0000256" key="2">
    <source>
        <dbReference type="ARBA" id="ARBA00022553"/>
    </source>
</evidence>
<dbReference type="InterPro" id="IPR036412">
    <property type="entry name" value="HAD-like_sf"/>
</dbReference>
<keyword evidence="3 12" id="KW-0812">Transmembrane</keyword>
<feature type="transmembrane region" description="Helical" evidence="12">
    <location>
        <begin position="172"/>
        <end position="190"/>
    </location>
</feature>
<dbReference type="SUPFAM" id="SSF81665">
    <property type="entry name" value="Calcium ATPase, transmembrane domain M"/>
    <property type="match status" value="1"/>
</dbReference>
<evidence type="ECO:0000256" key="8">
    <source>
        <dbReference type="ARBA" id="ARBA00022967"/>
    </source>
</evidence>
<keyword evidence="7" id="KW-0460">Magnesium</keyword>
<dbReference type="GO" id="GO:0019829">
    <property type="term" value="F:ATPase-coupled monoatomic cation transmembrane transporter activity"/>
    <property type="evidence" value="ECO:0007669"/>
    <property type="project" value="TreeGrafter"/>
</dbReference>
<keyword evidence="13" id="KW-1185">Reference proteome</keyword>
<feature type="transmembrane region" description="Helical" evidence="12">
    <location>
        <begin position="63"/>
        <end position="82"/>
    </location>
</feature>
<dbReference type="InterPro" id="IPR006544">
    <property type="entry name" value="P-type_TPase_V"/>
</dbReference>
<feature type="transmembrane region" description="Helical" evidence="12">
    <location>
        <begin position="131"/>
        <end position="152"/>
    </location>
</feature>
<dbReference type="AlphaFoldDB" id="A0AA85GF83"/>
<dbReference type="GO" id="GO:0046872">
    <property type="term" value="F:metal ion binding"/>
    <property type="evidence" value="ECO:0007669"/>
    <property type="project" value="UniProtKB-KW"/>
</dbReference>
<evidence type="ECO:0000256" key="7">
    <source>
        <dbReference type="ARBA" id="ARBA00022842"/>
    </source>
</evidence>
<keyword evidence="8" id="KW-1278">Translocase</keyword>
<dbReference type="Proteomes" id="UP000050792">
    <property type="component" value="Unassembled WGS sequence"/>
</dbReference>
<organism evidence="13 14">
    <name type="scientific">Schistosoma rodhaini</name>
    <dbReference type="NCBI Taxonomy" id="6188"/>
    <lineage>
        <taxon>Eukaryota</taxon>
        <taxon>Metazoa</taxon>
        <taxon>Spiralia</taxon>
        <taxon>Lophotrochozoa</taxon>
        <taxon>Platyhelminthes</taxon>
        <taxon>Trematoda</taxon>
        <taxon>Digenea</taxon>
        <taxon>Strigeidida</taxon>
        <taxon>Schistosomatoidea</taxon>
        <taxon>Schistosomatidae</taxon>
        <taxon>Schistosoma</taxon>
    </lineage>
</organism>
<evidence type="ECO:0000313" key="14">
    <source>
        <dbReference type="WBParaSite" id="SRDH1_8770.1"/>
    </source>
</evidence>
<evidence type="ECO:0000256" key="12">
    <source>
        <dbReference type="SAM" id="Phobius"/>
    </source>
</evidence>
<accession>A0AA85GF83</accession>
<dbReference type="InterPro" id="IPR023298">
    <property type="entry name" value="ATPase_P-typ_TM_dom_sf"/>
</dbReference>
<evidence type="ECO:0000256" key="10">
    <source>
        <dbReference type="ARBA" id="ARBA00023136"/>
    </source>
</evidence>
<evidence type="ECO:0000256" key="4">
    <source>
        <dbReference type="ARBA" id="ARBA00022723"/>
    </source>
</evidence>
<evidence type="ECO:0000256" key="1">
    <source>
        <dbReference type="ARBA" id="ARBA00004141"/>
    </source>
</evidence>
<dbReference type="GO" id="GO:0005524">
    <property type="term" value="F:ATP binding"/>
    <property type="evidence" value="ECO:0007669"/>
    <property type="project" value="UniProtKB-KW"/>
</dbReference>
<sequence>MCGDGANDCGALKVAHAGISLSEAEASIASPFTSKIRNISCVPRLISEGRCALITSFGMFKFMAGYSLIQSFSIMLLFVVGGNFSQWQYLHCDFVIITTLGLTFGYTHAYPHLSAEPPTMRLLSMITMSSLFGQVIIGFIIQTTAFILIRFQSWYMPLYSYSNISEFRNYESTSLFIVSAYQYIILAIAFSEGAPYRKSILTNYAFALNILVCFVFSLYLTTYPANWIVELLQLVRIPSVWFILILHSMVLANFMASYIVESIVDGVSFRRRIRRIRQALFPRRVERKAYERIREEIDRSAGVWPPLLRYDSLQALPRDLFEDGDVDLPDRPGSRQLSSEVFSDTDIGVDSGQSEVTDRRQLPHSSTDGDIYPHKVVDKSSSNQMSVNENQYSTPTLDGSLKKHDLSVDTLQNHTVYDPDVFDHSPVSCTPSALEFPVIESVNSHLRHGGGENRE</sequence>
<dbReference type="Gene3D" id="1.20.1110.10">
    <property type="entry name" value="Calcium-transporting ATPase, transmembrane domain"/>
    <property type="match status" value="1"/>
</dbReference>
<proteinExistence type="predicted"/>
<name>A0AA85GF83_9TREM</name>
<dbReference type="PANTHER" id="PTHR45630:SF8">
    <property type="entry name" value="CATION-TRANSPORTING ATPASE"/>
    <property type="match status" value="1"/>
</dbReference>
<dbReference type="GO" id="GO:0140358">
    <property type="term" value="F:P-type transmembrane transporter activity"/>
    <property type="evidence" value="ECO:0007669"/>
    <property type="project" value="InterPro"/>
</dbReference>
<evidence type="ECO:0000256" key="9">
    <source>
        <dbReference type="ARBA" id="ARBA00022989"/>
    </source>
</evidence>
<evidence type="ECO:0000256" key="5">
    <source>
        <dbReference type="ARBA" id="ARBA00022741"/>
    </source>
</evidence>
<dbReference type="SUPFAM" id="SSF56784">
    <property type="entry name" value="HAD-like"/>
    <property type="match status" value="1"/>
</dbReference>
<dbReference type="WBParaSite" id="SRDH1_8770.1">
    <property type="protein sequence ID" value="SRDH1_8770.1"/>
    <property type="gene ID" value="SRDH1_8770"/>
</dbReference>
<keyword evidence="10 12" id="KW-0472">Membrane</keyword>
<dbReference type="PANTHER" id="PTHR45630">
    <property type="entry name" value="CATION-TRANSPORTING ATPASE-RELATED"/>
    <property type="match status" value="1"/>
</dbReference>
<protein>
    <recommendedName>
        <fullName evidence="15">Cation-transporting P-type ATPase C-terminal domain-containing protein</fullName>
    </recommendedName>
</protein>
<keyword evidence="5" id="KW-0547">Nucleotide-binding</keyword>
<evidence type="ECO:0000256" key="11">
    <source>
        <dbReference type="SAM" id="MobiDB-lite"/>
    </source>
</evidence>
<dbReference type="GO" id="GO:0016020">
    <property type="term" value="C:membrane"/>
    <property type="evidence" value="ECO:0007669"/>
    <property type="project" value="UniProtKB-SubCell"/>
</dbReference>
<dbReference type="GO" id="GO:0006874">
    <property type="term" value="P:intracellular calcium ion homeostasis"/>
    <property type="evidence" value="ECO:0007669"/>
    <property type="project" value="TreeGrafter"/>
</dbReference>
<dbReference type="GO" id="GO:0015203">
    <property type="term" value="F:polyamine transmembrane transporter activity"/>
    <property type="evidence" value="ECO:0007669"/>
    <property type="project" value="TreeGrafter"/>
</dbReference>
<keyword evidence="6" id="KW-0067">ATP-binding</keyword>
<keyword evidence="2" id="KW-0597">Phosphoprotein</keyword>
<keyword evidence="9 12" id="KW-1133">Transmembrane helix</keyword>
<comment type="subcellular location">
    <subcellularLocation>
        <location evidence="1">Membrane</location>
        <topology evidence="1">Multi-pass membrane protein</topology>
    </subcellularLocation>
</comment>
<dbReference type="Gene3D" id="3.40.50.1000">
    <property type="entry name" value="HAD superfamily/HAD-like"/>
    <property type="match status" value="1"/>
</dbReference>
<evidence type="ECO:0000256" key="3">
    <source>
        <dbReference type="ARBA" id="ARBA00022692"/>
    </source>
</evidence>
<evidence type="ECO:0008006" key="15">
    <source>
        <dbReference type="Google" id="ProtNLM"/>
    </source>
</evidence>
<feature type="transmembrane region" description="Helical" evidence="12">
    <location>
        <begin position="240"/>
        <end position="264"/>
    </location>
</feature>
<feature type="region of interest" description="Disordered" evidence="11">
    <location>
        <begin position="324"/>
        <end position="373"/>
    </location>
</feature>
<dbReference type="InterPro" id="IPR023214">
    <property type="entry name" value="HAD_sf"/>
</dbReference>
<reference evidence="14" key="2">
    <citation type="submission" date="2023-11" db="UniProtKB">
        <authorList>
            <consortium name="WormBaseParasite"/>
        </authorList>
    </citation>
    <scope>IDENTIFICATION</scope>
</reference>
<feature type="transmembrane region" description="Helical" evidence="12">
    <location>
        <begin position="202"/>
        <end position="220"/>
    </location>
</feature>
<evidence type="ECO:0000256" key="6">
    <source>
        <dbReference type="ARBA" id="ARBA00022840"/>
    </source>
</evidence>
<reference evidence="13" key="1">
    <citation type="submission" date="2022-06" db="EMBL/GenBank/DDBJ databases">
        <authorList>
            <person name="Berger JAMES D."/>
            <person name="Berger JAMES D."/>
        </authorList>
    </citation>
    <scope>NUCLEOTIDE SEQUENCE [LARGE SCALE GENOMIC DNA]</scope>
</reference>